<evidence type="ECO:0000313" key="1">
    <source>
        <dbReference type="EMBL" id="PPQ94538.1"/>
    </source>
</evidence>
<dbReference type="AlphaFoldDB" id="A0A409XUX9"/>
<name>A0A409XUX9_PSICY</name>
<gene>
    <name evidence="1" type="ORF">CVT25_012632</name>
</gene>
<dbReference type="Proteomes" id="UP000283269">
    <property type="component" value="Unassembled WGS sequence"/>
</dbReference>
<proteinExistence type="predicted"/>
<reference evidence="1 2" key="1">
    <citation type="journal article" date="2018" name="Evol. Lett.">
        <title>Horizontal gene cluster transfer increased hallucinogenic mushroom diversity.</title>
        <authorList>
            <person name="Reynolds H.T."/>
            <person name="Vijayakumar V."/>
            <person name="Gluck-Thaler E."/>
            <person name="Korotkin H.B."/>
            <person name="Matheny P.B."/>
            <person name="Slot J.C."/>
        </authorList>
    </citation>
    <scope>NUCLEOTIDE SEQUENCE [LARGE SCALE GENOMIC DNA]</scope>
    <source>
        <strain evidence="1 2">2631</strain>
    </source>
</reference>
<comment type="caution">
    <text evidence="1">The sequence shown here is derived from an EMBL/GenBank/DDBJ whole genome shotgun (WGS) entry which is preliminary data.</text>
</comment>
<accession>A0A409XUX9</accession>
<dbReference type="OrthoDB" id="1690618at2759"/>
<dbReference type="CDD" id="cd23953">
    <property type="entry name" value="zuotin_NTD"/>
    <property type="match status" value="1"/>
</dbReference>
<protein>
    <submittedName>
        <fullName evidence="1">Uncharacterized protein</fullName>
    </submittedName>
</protein>
<evidence type="ECO:0000313" key="2">
    <source>
        <dbReference type="Proteomes" id="UP000283269"/>
    </source>
</evidence>
<sequence>MATIRVLSIAIPPVPAAYKPLSVPSTSHISAPHPSGHCTLLPVGPAYINHLRLSLRHSHSFSSLDKHLAALHGEVNVDEDGLGVGEEEEPEELLALDPEEWKKDTTTTTVPSSLFLAGMNQNTNDDAFFKYILKGHEVLNNPKMLCQFNSVDPVFLELKEDMPTVAQIKSKDLKSRLPLLTCLQPTAITLLSICLPPPSFLSLSTRVAATSFYCCCSTPYRLSCTIKSDF</sequence>
<keyword evidence="2" id="KW-1185">Reference proteome</keyword>
<dbReference type="STRING" id="93625.A0A409XUX9"/>
<dbReference type="EMBL" id="NHYD01000311">
    <property type="protein sequence ID" value="PPQ94538.1"/>
    <property type="molecule type" value="Genomic_DNA"/>
</dbReference>
<dbReference type="InParanoid" id="A0A409XUX9"/>
<organism evidence="1 2">
    <name type="scientific">Psilocybe cyanescens</name>
    <dbReference type="NCBI Taxonomy" id="93625"/>
    <lineage>
        <taxon>Eukaryota</taxon>
        <taxon>Fungi</taxon>
        <taxon>Dikarya</taxon>
        <taxon>Basidiomycota</taxon>
        <taxon>Agaricomycotina</taxon>
        <taxon>Agaricomycetes</taxon>
        <taxon>Agaricomycetidae</taxon>
        <taxon>Agaricales</taxon>
        <taxon>Agaricineae</taxon>
        <taxon>Strophariaceae</taxon>
        <taxon>Psilocybe</taxon>
    </lineage>
</organism>